<gene>
    <name evidence="1" type="ORF">DWV53_14770</name>
</gene>
<dbReference type="EMBL" id="QSAV01000080">
    <property type="protein sequence ID" value="RGW73861.1"/>
    <property type="molecule type" value="Genomic_DNA"/>
</dbReference>
<organism evidence="1 2">
    <name type="scientific">Segatella copri</name>
    <dbReference type="NCBI Taxonomy" id="165179"/>
    <lineage>
        <taxon>Bacteria</taxon>
        <taxon>Pseudomonadati</taxon>
        <taxon>Bacteroidota</taxon>
        <taxon>Bacteroidia</taxon>
        <taxon>Bacteroidales</taxon>
        <taxon>Prevotellaceae</taxon>
        <taxon>Segatella</taxon>
    </lineage>
</organism>
<name>A0AA92U8V5_9BACT</name>
<dbReference type="RefSeq" id="WP_118155374.1">
    <property type="nucleotide sequence ID" value="NZ_QSAV01000080.1"/>
</dbReference>
<comment type="caution">
    <text evidence="1">The sequence shown here is derived from an EMBL/GenBank/DDBJ whole genome shotgun (WGS) entry which is preliminary data.</text>
</comment>
<proteinExistence type="predicted"/>
<dbReference type="Proteomes" id="UP000285776">
    <property type="component" value="Unassembled WGS sequence"/>
</dbReference>
<protein>
    <submittedName>
        <fullName evidence="1">Uncharacterized protein</fullName>
    </submittedName>
</protein>
<evidence type="ECO:0000313" key="2">
    <source>
        <dbReference type="Proteomes" id="UP000285776"/>
    </source>
</evidence>
<dbReference type="AlphaFoldDB" id="A0AA92U8V5"/>
<accession>A0AA92U8V5</accession>
<reference evidence="1 2" key="1">
    <citation type="submission" date="2018-08" db="EMBL/GenBank/DDBJ databases">
        <title>A genome reference for cultivated species of the human gut microbiota.</title>
        <authorList>
            <person name="Zou Y."/>
            <person name="Xue W."/>
            <person name="Luo G."/>
        </authorList>
    </citation>
    <scope>NUCLEOTIDE SEQUENCE [LARGE SCALE GENOMIC DNA]</scope>
    <source>
        <strain evidence="1 2">AF10-17</strain>
    </source>
</reference>
<sequence length="199" mass="22965">MVTKEVIAQLIFWLFTAGSDTYTVQTQTGPVTIQRAEFDKNKALQDSVNKIASTVVNSDKITNMSLCYKDANHQEVTIQINKKQMTGLIKEIDDSTSCYDIPRVTVQIVSPTLEAKSVQWKVRYEGKVRPMKMNDIAFLTLIDHRDISFRKGDVLICDIQLLETIELDGSVKQKYIITKVYDWPHYHRLEETKEQDLFE</sequence>
<evidence type="ECO:0000313" key="1">
    <source>
        <dbReference type="EMBL" id="RGW73861.1"/>
    </source>
</evidence>